<accession>A0A9W6EW76</accession>
<organism evidence="1 2">
    <name type="scientific">Neptunitalea chrysea</name>
    <dbReference type="NCBI Taxonomy" id="1647581"/>
    <lineage>
        <taxon>Bacteria</taxon>
        <taxon>Pseudomonadati</taxon>
        <taxon>Bacteroidota</taxon>
        <taxon>Flavobacteriia</taxon>
        <taxon>Flavobacteriales</taxon>
        <taxon>Flavobacteriaceae</taxon>
        <taxon>Neptunitalea</taxon>
    </lineage>
</organism>
<evidence type="ECO:0000313" key="2">
    <source>
        <dbReference type="Proteomes" id="UP001143545"/>
    </source>
</evidence>
<comment type="caution">
    <text evidence="1">The sequence shown here is derived from an EMBL/GenBank/DDBJ whole genome shotgun (WGS) entry which is preliminary data.</text>
</comment>
<sequence>MLFINSYGQESVDFSQPNYENIEKEISKKRSDFYYPKLMEKFQKGDSTMTIDEKRHLYYGFQFQDGYNPYARSTYKDSLQTVLKEANPTKEDMKDIIRFGDLILAENPFELRTINYQLYAYEHLQMEEAFHQKLQMFRSIIDAIFSSGNGLTEETAYYVIYVAHEYIILEINEYTFEGQSLIHHKYDYMEISENPDEVKGLYFDVSASLNSMSKMFEN</sequence>
<proteinExistence type="predicted"/>
<dbReference type="Pfam" id="PF16266">
    <property type="entry name" value="DUF4919"/>
    <property type="match status" value="1"/>
</dbReference>
<dbReference type="EMBL" id="BRVP01000009">
    <property type="protein sequence ID" value="GLB52538.1"/>
    <property type="molecule type" value="Genomic_DNA"/>
</dbReference>
<gene>
    <name evidence="1" type="ORF">NBRC110019_15780</name>
</gene>
<evidence type="ECO:0000313" key="1">
    <source>
        <dbReference type="EMBL" id="GLB52538.1"/>
    </source>
</evidence>
<dbReference type="InterPro" id="IPR032578">
    <property type="entry name" value="DUF4919"/>
</dbReference>
<dbReference type="Proteomes" id="UP001143545">
    <property type="component" value="Unassembled WGS sequence"/>
</dbReference>
<keyword evidence="2" id="KW-1185">Reference proteome</keyword>
<name>A0A9W6EW76_9FLAO</name>
<reference evidence="1" key="1">
    <citation type="submission" date="2022-07" db="EMBL/GenBank/DDBJ databases">
        <title>Taxonomy of Novel Oxalotrophic and Methylotrophic Bacteria.</title>
        <authorList>
            <person name="Sahin N."/>
            <person name="Tani A."/>
        </authorList>
    </citation>
    <scope>NUCLEOTIDE SEQUENCE</scope>
    <source>
        <strain evidence="1">AM327</strain>
    </source>
</reference>
<protein>
    <recommendedName>
        <fullName evidence="3">DUF4919 domain-containing protein</fullName>
    </recommendedName>
</protein>
<dbReference type="AlphaFoldDB" id="A0A9W6EW76"/>
<evidence type="ECO:0008006" key="3">
    <source>
        <dbReference type="Google" id="ProtNLM"/>
    </source>
</evidence>